<sequence length="86" mass="9115">MTPHSTACRGLWSSRSIADAVLCTDGPVRSLIDLTLAPEHRRGHAALYDGLTSGRLDVARFRRTLAGLALLSAANGRLMLGADVSL</sequence>
<name>A0A0S4QZ23_9ACTN</name>
<organism evidence="2 3">
    <name type="scientific">Parafrankia irregularis</name>
    <dbReference type="NCBI Taxonomy" id="795642"/>
    <lineage>
        <taxon>Bacteria</taxon>
        <taxon>Bacillati</taxon>
        <taxon>Actinomycetota</taxon>
        <taxon>Actinomycetes</taxon>
        <taxon>Frankiales</taxon>
        <taxon>Frankiaceae</taxon>
        <taxon>Parafrankia</taxon>
    </lineage>
</organism>
<evidence type="ECO:0000313" key="3">
    <source>
        <dbReference type="Proteomes" id="UP000198802"/>
    </source>
</evidence>
<dbReference type="Pfam" id="PF13546">
    <property type="entry name" value="DDE_5"/>
    <property type="match status" value="1"/>
</dbReference>
<dbReference type="InterPro" id="IPR038721">
    <property type="entry name" value="IS701-like_DDE_dom"/>
</dbReference>
<evidence type="ECO:0000313" key="2">
    <source>
        <dbReference type="EMBL" id="CUU60366.1"/>
    </source>
</evidence>
<protein>
    <recommendedName>
        <fullName evidence="1">Transposase IS701-like DDE domain-containing protein</fullName>
    </recommendedName>
</protein>
<reference evidence="3" key="1">
    <citation type="submission" date="2015-11" db="EMBL/GenBank/DDBJ databases">
        <authorList>
            <person name="Varghese N."/>
        </authorList>
    </citation>
    <scope>NUCLEOTIDE SEQUENCE [LARGE SCALE GENOMIC DNA]</scope>
    <source>
        <strain evidence="3">DSM 45899</strain>
    </source>
</reference>
<dbReference type="EMBL" id="FAOZ01000038">
    <property type="protein sequence ID" value="CUU60366.1"/>
    <property type="molecule type" value="Genomic_DNA"/>
</dbReference>
<gene>
    <name evidence="2" type="ORF">Ga0074812_13881</name>
</gene>
<evidence type="ECO:0000259" key="1">
    <source>
        <dbReference type="Pfam" id="PF13546"/>
    </source>
</evidence>
<dbReference type="Proteomes" id="UP000198802">
    <property type="component" value="Unassembled WGS sequence"/>
</dbReference>
<proteinExistence type="predicted"/>
<accession>A0A0S4QZ23</accession>
<feature type="domain" description="Transposase IS701-like DDE" evidence="1">
    <location>
        <begin position="16"/>
        <end position="85"/>
    </location>
</feature>
<keyword evidence="3" id="KW-1185">Reference proteome</keyword>
<dbReference type="AlphaFoldDB" id="A0A0S4QZ23"/>